<proteinExistence type="predicted"/>
<accession>A0A923NBT1</accession>
<protein>
    <submittedName>
        <fullName evidence="1">Metallopeptidase family protein</fullName>
    </submittedName>
</protein>
<evidence type="ECO:0000313" key="2">
    <source>
        <dbReference type="Proteomes" id="UP000644115"/>
    </source>
</evidence>
<reference evidence="1" key="1">
    <citation type="submission" date="2020-08" db="EMBL/GenBank/DDBJ databases">
        <authorList>
            <person name="Liu C."/>
            <person name="Sun Q."/>
        </authorList>
    </citation>
    <scope>NUCLEOTIDE SEQUENCE</scope>
    <source>
        <strain evidence="1">BX16</strain>
    </source>
</reference>
<dbReference type="InterPro" id="IPR038555">
    <property type="entry name" value="Zincin_1_sf"/>
</dbReference>
<dbReference type="Gene3D" id="3.30.2010.20">
    <property type="match status" value="1"/>
</dbReference>
<keyword evidence="2" id="KW-1185">Reference proteome</keyword>
<dbReference type="SUPFAM" id="SSF55486">
    <property type="entry name" value="Metalloproteases ('zincins'), catalytic domain"/>
    <property type="match status" value="1"/>
</dbReference>
<dbReference type="Proteomes" id="UP000644115">
    <property type="component" value="Unassembled WGS sequence"/>
</dbReference>
<comment type="caution">
    <text evidence="1">The sequence shown here is derived from an EMBL/GenBank/DDBJ whole genome shotgun (WGS) entry which is preliminary data.</text>
</comment>
<name>A0A923NBT1_9FIRM</name>
<dbReference type="RefSeq" id="WP_249287265.1">
    <property type="nucleotide sequence ID" value="NZ_JACRWC010000100.1"/>
</dbReference>
<dbReference type="EMBL" id="JACRWC010000100">
    <property type="protein sequence ID" value="MBC5999895.1"/>
    <property type="molecule type" value="Genomic_DNA"/>
</dbReference>
<gene>
    <name evidence="1" type="ORF">H8876_07780</name>
</gene>
<organism evidence="1 2">
    <name type="scientific">Lentihominibacter faecis</name>
    <dbReference type="NCBI Taxonomy" id="2764712"/>
    <lineage>
        <taxon>Bacteria</taxon>
        <taxon>Bacillati</taxon>
        <taxon>Bacillota</taxon>
        <taxon>Clostridia</taxon>
        <taxon>Peptostreptococcales</taxon>
        <taxon>Anaerovoracaceae</taxon>
        <taxon>Lentihominibacter</taxon>
    </lineage>
</organism>
<dbReference type="CDD" id="cd12953">
    <property type="entry name" value="MMP_TTHA0227"/>
    <property type="match status" value="1"/>
</dbReference>
<sequence length="121" mass="14491">MMTIDEFEEAMDQIAEELPEEFYRELNGGILILPEKRKSPYAKADDLWVLGMYVHSSSMGRLIEIYYGSFCEVMKGRSREAWIEQMRETLYHEFTHHMESLAGEKMLEEKDEQQLREYLQR</sequence>
<dbReference type="AlphaFoldDB" id="A0A923NBT1"/>
<evidence type="ECO:0000313" key="1">
    <source>
        <dbReference type="EMBL" id="MBC5999895.1"/>
    </source>
</evidence>